<feature type="compositionally biased region" description="Low complexity" evidence="1">
    <location>
        <begin position="22"/>
        <end position="34"/>
    </location>
</feature>
<feature type="region of interest" description="Disordered" evidence="1">
    <location>
        <begin position="1172"/>
        <end position="1215"/>
    </location>
</feature>
<name>A0AAJ0BZG3_9PEZI</name>
<accession>A0AAJ0BZG3</accession>
<organism evidence="2 3">
    <name type="scientific">Phialemonium atrogriseum</name>
    <dbReference type="NCBI Taxonomy" id="1093897"/>
    <lineage>
        <taxon>Eukaryota</taxon>
        <taxon>Fungi</taxon>
        <taxon>Dikarya</taxon>
        <taxon>Ascomycota</taxon>
        <taxon>Pezizomycotina</taxon>
        <taxon>Sordariomycetes</taxon>
        <taxon>Sordariomycetidae</taxon>
        <taxon>Cephalothecales</taxon>
        <taxon>Cephalothecaceae</taxon>
        <taxon>Phialemonium</taxon>
    </lineage>
</organism>
<gene>
    <name evidence="2" type="ORF">QBC33DRAFT_589770</name>
</gene>
<dbReference type="AlphaFoldDB" id="A0AAJ0BZG3"/>
<dbReference type="RefSeq" id="XP_060282120.1">
    <property type="nucleotide sequence ID" value="XM_060431590.1"/>
</dbReference>
<proteinExistence type="predicted"/>
<sequence>MSAPVAALGEPAQQSEAKARSGSESSELSWSTTDSETDTDVADWKQVPFSFLLTDNLILALRAQKKLTLPKELPPLSPRAPSKLSLWGHFKFVEYIPPWTHPDWKDDSIKGKDGVAEKRLDTDYGVRRRPALLPKDDLKNPSPYARRWGIYPGRNDGRSRLSPTGSTTRRIGLPEPLGTEDNQLKYFLTGEDLARELETEASKFGVPVMEYLAALRSTPMPAEDGSALGELYSMTEDDKDLQRITFYDMTTDEKVAYGIHTVEELDFVQFDIAGPLHSLVSRQRWMSTVDRGSTKTEPRYLYNLFGRRGEYSADDELIWMALQPALQIVTHVLNTNHPFWITVMDVFQREKISHRRNPFGSSGPKLVSVWEYLKKPAMPAEGQTLQDAGFDLSRAAAEYMMERVEITIGSAYRTTGSGAVDQIWGATTMMNDTDAAMRTILIEICAESIWPLLVPTFTQAEKAAISFTVASTLLHELAHATHMAIRCLVVDPLNEYRDVAQLEDLDMQVLAALDNVGRELLGDVTAEPYWEDEPRDELGYAFENQLWGGVIVNLTERTNRSFEFINLEVGLETWPGARADPHSLGGRVLVKPPLPVDSMVTPLPVQSWSKLFTKHFWEHNYRKYGHRALKLVPDKPVPTVLNRHYKRLRDFKRIFGKGEGHWLYYALTKLQLVGRGTIHTYLRELVNDRIEHIWVRKRWHHDCRLWSYRNKKLSKLFDAAEDWSRELAKHFKLINESVMDKTKSVMDYNNRVMGAMIAGVAGVGQMLDMATYTNMLLQQLDADFNKLIAAYEAVHQHLLVELQHIQSLVVDYVQQKPEDRQTLYDRYGIYFYEQIRDTFEDTLGDALGHLDRLAQLFSNAGSLTPQIEADIKRVRTSLQIDKNHFAQTKVYLQRDYIQRVDEGWRGRFATVPSGRYHRRTKAMEKLAIQEMTQCEEPVQKVIEMFGRILNKHTDLFNTVNKNQEDALTASLQKTLQASRERRVKAAGSPVWAALNEALGVPKDNGMRFAKPVYPNLTDPVAMNVDTPPWTPAVTAATTRTSTPQHPFARTVAFGVPNKPVPSPPGTPPSGAASKTFTQYAGASSPFPVQWPGGTSVFATNPSTALPPPPTSAPRVGLGGAPVPPGWKPFGDPYSVTATISEDLHGAALDIPHVDRLFGAEAFMRERARNMEAGRGAGSSGGAAGTGSGSGTGGGSAGPATGGGFNRAFPSGTGDF</sequence>
<evidence type="ECO:0000256" key="1">
    <source>
        <dbReference type="SAM" id="MobiDB-lite"/>
    </source>
</evidence>
<feature type="region of interest" description="Disordered" evidence="1">
    <location>
        <begin position="1054"/>
        <end position="1074"/>
    </location>
</feature>
<protein>
    <submittedName>
        <fullName evidence="2">Uncharacterized protein</fullName>
    </submittedName>
</protein>
<dbReference type="Proteomes" id="UP001244011">
    <property type="component" value="Unassembled WGS sequence"/>
</dbReference>
<comment type="caution">
    <text evidence="2">The sequence shown here is derived from an EMBL/GenBank/DDBJ whole genome shotgun (WGS) entry which is preliminary data.</text>
</comment>
<feature type="compositionally biased region" description="Gly residues" evidence="1">
    <location>
        <begin position="1174"/>
        <end position="1204"/>
    </location>
</feature>
<keyword evidence="3" id="KW-1185">Reference proteome</keyword>
<dbReference type="EMBL" id="MU839013">
    <property type="protein sequence ID" value="KAK1765907.1"/>
    <property type="molecule type" value="Genomic_DNA"/>
</dbReference>
<evidence type="ECO:0000313" key="3">
    <source>
        <dbReference type="Proteomes" id="UP001244011"/>
    </source>
</evidence>
<feature type="region of interest" description="Disordered" evidence="1">
    <location>
        <begin position="1"/>
        <end position="37"/>
    </location>
</feature>
<evidence type="ECO:0000313" key="2">
    <source>
        <dbReference type="EMBL" id="KAK1765907.1"/>
    </source>
</evidence>
<dbReference type="GeneID" id="85314777"/>
<feature type="region of interest" description="Disordered" evidence="1">
    <location>
        <begin position="155"/>
        <end position="175"/>
    </location>
</feature>
<feature type="compositionally biased region" description="Pro residues" evidence="1">
    <location>
        <begin position="1058"/>
        <end position="1067"/>
    </location>
</feature>
<reference evidence="2" key="1">
    <citation type="submission" date="2023-06" db="EMBL/GenBank/DDBJ databases">
        <title>Genome-scale phylogeny and comparative genomics of the fungal order Sordariales.</title>
        <authorList>
            <consortium name="Lawrence Berkeley National Laboratory"/>
            <person name="Hensen N."/>
            <person name="Bonometti L."/>
            <person name="Westerberg I."/>
            <person name="Brannstrom I.O."/>
            <person name="Guillou S."/>
            <person name="Cros-Aarteil S."/>
            <person name="Calhoun S."/>
            <person name="Haridas S."/>
            <person name="Kuo A."/>
            <person name="Mondo S."/>
            <person name="Pangilinan J."/>
            <person name="Riley R."/>
            <person name="Labutti K."/>
            <person name="Andreopoulos B."/>
            <person name="Lipzen A."/>
            <person name="Chen C."/>
            <person name="Yanf M."/>
            <person name="Daum C."/>
            <person name="Ng V."/>
            <person name="Clum A."/>
            <person name="Steindorff A."/>
            <person name="Ohm R."/>
            <person name="Martin F."/>
            <person name="Silar P."/>
            <person name="Natvig D."/>
            <person name="Lalanne C."/>
            <person name="Gautier V."/>
            <person name="Ament-Velasquez S.L."/>
            <person name="Kruys A."/>
            <person name="Hutchinson M.I."/>
            <person name="Powell A.J."/>
            <person name="Barry K."/>
            <person name="Miller A.N."/>
            <person name="Grigoriev I.V."/>
            <person name="Debuchy R."/>
            <person name="Gladieux P."/>
            <person name="Thoren M.H."/>
            <person name="Johannesson H."/>
        </authorList>
    </citation>
    <scope>NUCLEOTIDE SEQUENCE</scope>
    <source>
        <strain evidence="2">8032-3</strain>
    </source>
</reference>